<comment type="caution">
    <text evidence="2">The sequence shown here is derived from an EMBL/GenBank/DDBJ whole genome shotgun (WGS) entry which is preliminary data.</text>
</comment>
<dbReference type="Proteomes" id="UP001295740">
    <property type="component" value="Unassembled WGS sequence"/>
</dbReference>
<feature type="region of interest" description="Disordered" evidence="1">
    <location>
        <begin position="70"/>
        <end position="128"/>
    </location>
</feature>
<evidence type="ECO:0000313" key="2">
    <source>
        <dbReference type="EMBL" id="CAJ2507638.1"/>
    </source>
</evidence>
<reference evidence="2" key="1">
    <citation type="submission" date="2023-10" db="EMBL/GenBank/DDBJ databases">
        <authorList>
            <person name="Hackl T."/>
        </authorList>
    </citation>
    <scope>NUCLEOTIDE SEQUENCE</scope>
</reference>
<evidence type="ECO:0000313" key="3">
    <source>
        <dbReference type="Proteomes" id="UP001295740"/>
    </source>
</evidence>
<evidence type="ECO:0000256" key="1">
    <source>
        <dbReference type="SAM" id="MobiDB-lite"/>
    </source>
</evidence>
<dbReference type="EMBL" id="CAUWAG010000010">
    <property type="protein sequence ID" value="CAJ2507638.1"/>
    <property type="molecule type" value="Genomic_DNA"/>
</dbReference>
<sequence>MPPKQNDQGATKAVLTDKEQELFLSLFKHMKSTPDFDWEAVREENGFKTVEVAKKRLYQVKKHLGITDAPAAEGSASPKGVKKNPAAAKKRAATKAKKHAKETLEEDAEDEAVVKDEAIRGDEADEGV</sequence>
<dbReference type="AlphaFoldDB" id="A0AAI8YK72"/>
<feature type="compositionally biased region" description="Basic and acidic residues" evidence="1">
    <location>
        <begin position="112"/>
        <end position="122"/>
    </location>
</feature>
<protein>
    <submittedName>
        <fullName evidence="2">Uu.00g088240.m01.CDS01</fullName>
    </submittedName>
</protein>
<keyword evidence="3" id="KW-1185">Reference proteome</keyword>
<name>A0AAI8YK72_9PEZI</name>
<gene>
    <name evidence="2" type="ORF">KHLLAP_LOCUS8106</name>
</gene>
<accession>A0AAI8YK72</accession>
<organism evidence="2 3">
    <name type="scientific">Anthostomella pinea</name>
    <dbReference type="NCBI Taxonomy" id="933095"/>
    <lineage>
        <taxon>Eukaryota</taxon>
        <taxon>Fungi</taxon>
        <taxon>Dikarya</taxon>
        <taxon>Ascomycota</taxon>
        <taxon>Pezizomycotina</taxon>
        <taxon>Sordariomycetes</taxon>
        <taxon>Xylariomycetidae</taxon>
        <taxon>Xylariales</taxon>
        <taxon>Xylariaceae</taxon>
        <taxon>Anthostomella</taxon>
    </lineage>
</organism>
<feature type="compositionally biased region" description="Basic residues" evidence="1">
    <location>
        <begin position="88"/>
        <end position="100"/>
    </location>
</feature>
<proteinExistence type="predicted"/>